<evidence type="ECO:0000313" key="2">
    <source>
        <dbReference type="Proteomes" id="UP000241769"/>
    </source>
</evidence>
<dbReference type="AlphaFoldDB" id="A0A2P6NMJ6"/>
<proteinExistence type="predicted"/>
<protein>
    <submittedName>
        <fullName evidence="1">Uncharacterized protein</fullName>
    </submittedName>
</protein>
<sequence>MSITKSFGELSLRMSMANITTPRRDFSLSKPIYQELSKQAIEELKGKRGGIDAEDLKNNSIRSAVPKVDFATINKRNRRNLRVVQVFAVGMGIYLWYRSRGKEQSDWLLELDEEDFKEALNKRRLQSLDKK</sequence>
<evidence type="ECO:0000313" key="1">
    <source>
        <dbReference type="EMBL" id="PRP85185.1"/>
    </source>
</evidence>
<gene>
    <name evidence="1" type="ORF">PROFUN_07132</name>
</gene>
<name>A0A2P6NMJ6_9EUKA</name>
<reference evidence="1 2" key="1">
    <citation type="journal article" date="2018" name="Genome Biol. Evol.">
        <title>Multiple Roots of Fruiting Body Formation in Amoebozoa.</title>
        <authorList>
            <person name="Hillmann F."/>
            <person name="Forbes G."/>
            <person name="Novohradska S."/>
            <person name="Ferling I."/>
            <person name="Riege K."/>
            <person name="Groth M."/>
            <person name="Westermann M."/>
            <person name="Marz M."/>
            <person name="Spaller T."/>
            <person name="Winckler T."/>
            <person name="Schaap P."/>
            <person name="Glockner G."/>
        </authorList>
    </citation>
    <scope>NUCLEOTIDE SEQUENCE [LARGE SCALE GENOMIC DNA]</scope>
    <source>
        <strain evidence="1 2">Jena</strain>
    </source>
</reference>
<dbReference type="Proteomes" id="UP000241769">
    <property type="component" value="Unassembled WGS sequence"/>
</dbReference>
<dbReference type="EMBL" id="MDYQ01000049">
    <property type="protein sequence ID" value="PRP85185.1"/>
    <property type="molecule type" value="Genomic_DNA"/>
</dbReference>
<accession>A0A2P6NMJ6</accession>
<organism evidence="1 2">
    <name type="scientific">Planoprotostelium fungivorum</name>
    <dbReference type="NCBI Taxonomy" id="1890364"/>
    <lineage>
        <taxon>Eukaryota</taxon>
        <taxon>Amoebozoa</taxon>
        <taxon>Evosea</taxon>
        <taxon>Variosea</taxon>
        <taxon>Cavosteliida</taxon>
        <taxon>Cavosteliaceae</taxon>
        <taxon>Planoprotostelium</taxon>
    </lineage>
</organism>
<keyword evidence="2" id="KW-1185">Reference proteome</keyword>
<dbReference type="InParanoid" id="A0A2P6NMJ6"/>
<comment type="caution">
    <text evidence="1">The sequence shown here is derived from an EMBL/GenBank/DDBJ whole genome shotgun (WGS) entry which is preliminary data.</text>
</comment>